<dbReference type="EMBL" id="KU521356">
    <property type="protein sequence ID" value="ANM44826.1"/>
    <property type="molecule type" value="Genomic_DNA"/>
</dbReference>
<evidence type="ECO:0000313" key="1">
    <source>
        <dbReference type="EMBL" id="ANM44826.1"/>
    </source>
</evidence>
<dbReference type="SUPFAM" id="SSF56672">
    <property type="entry name" value="DNA/RNA polymerases"/>
    <property type="match status" value="1"/>
</dbReference>
<dbReference type="Proteomes" id="UP000224336">
    <property type="component" value="Segment"/>
</dbReference>
<sequence>MTAFAQPNPFLKDVNDYHRDIDIINACLDDNAKYLQLMTKDELNISLEECKEFVKEQLRQNGEYALRNPLATILDKNKFGDRELKTVSFMAFLNRVKKQNLLLSPSMTAYLPESVRQSTHSIYIAEGVKNRKRVKGEQMQAEREAAAFLQAGDKENSQIKTELAQVRKGEQENFKINNNSYSGGTVSAATILYYKSTHSSLTSTCRTGTSYANSNNEKFIMGNRHYYTPEITKANLVNTINVADMELIQKAVTNFNLHCPTPEEVVDMVLYSTKHYWQNKYYTAQILKLATGMTPVERAAVMYVGDLYHLYKYNKELIKSFLIKLSQVGTKEQIITEEEYSTYDGDMDLLASFICFDTVKGRSKAKLKESDPDTLNQVYATGRNIAETLNEYRLLIEAFFLTKCVPSSIHAFPTVYRRAAVISDTDSTMFTLQWWVEEFFGKVTFSNEAKRLVFALVFLVSEVVMHILAIQSANMGVSKDKLRLFAMKNEYYFAVLALTTRSKHYFASQDAQEGVMFNESRMEIKGVGLRDSKVPKKINSRAKTLMEDIIKTVKTEEKIDLASILKEVGDIEREIIESVRSGKAEYLTSGQTKRPESYKSEDNSTHKKGLVWKTVFAPSFGDAGDPPYSHVKISVTLNNKTAIKEWIDGIEDKKLAARIQAWVTEENKTSIGDFHIPSTVVETGRIPEVITRVADVRTIIGNTMGVFYLTLESLGIFLIDKNNDRLISDFY</sequence>
<protein>
    <recommendedName>
        <fullName evidence="3">DNA-directed DNA polymerase</fullName>
    </recommendedName>
</protein>
<proteinExistence type="predicted"/>
<evidence type="ECO:0008006" key="3">
    <source>
        <dbReference type="Google" id="ProtNLM"/>
    </source>
</evidence>
<accession>A0A192Y703</accession>
<dbReference type="InterPro" id="IPR043502">
    <property type="entry name" value="DNA/RNA_pol_sf"/>
</dbReference>
<name>A0A192Y703_9CAUD</name>
<evidence type="ECO:0000313" key="2">
    <source>
        <dbReference type="Proteomes" id="UP000224336"/>
    </source>
</evidence>
<dbReference type="InterPro" id="IPR046908">
    <property type="entry name" value="divDNApol"/>
</dbReference>
<reference evidence="1 2" key="1">
    <citation type="journal article" date="2016" name="Sci. Rep.">
        <title>A proposed integrated approach for the preclinical evaluation of phage therapy in Pseudomonas infections.</title>
        <authorList>
            <person name="Danis-Wlodarczyk K."/>
            <person name="Vandenheuvel D."/>
            <person name="Jang H.B."/>
            <person name="Briers Y."/>
            <person name="Olszak T."/>
            <person name="Arabski M."/>
            <person name="Wasik S."/>
            <person name="Drabik M."/>
            <person name="Higgins G."/>
            <person name="Tyrrell J."/>
            <person name="Harvey B.J."/>
            <person name="Noben J.P."/>
            <person name="Lavigne R."/>
            <person name="Drulis-Kawa Z."/>
        </authorList>
    </citation>
    <scope>NUCLEOTIDE SEQUENCE [LARGE SCALE GENOMIC DNA]</scope>
</reference>
<gene>
    <name evidence="1" type="ORF">KTN4_068</name>
</gene>
<dbReference type="Pfam" id="PF20286">
    <property type="entry name" value="divDNApol"/>
    <property type="match status" value="1"/>
</dbReference>
<organism evidence="1 2">
    <name type="scientific">Pseudomonas phage KTN4</name>
    <dbReference type="NCBI Taxonomy" id="1862701"/>
    <lineage>
        <taxon>Viruses</taxon>
        <taxon>Duplodnaviria</taxon>
        <taxon>Heunggongvirae</taxon>
        <taxon>Uroviricota</taxon>
        <taxon>Caudoviricetes</taxon>
        <taxon>Chimalliviridae</taxon>
        <taxon>Phikzvirus</taxon>
        <taxon>Phikzvirus phiKZ</taxon>
    </lineage>
</organism>